<evidence type="ECO:0000313" key="1">
    <source>
        <dbReference type="EMBL" id="WDE10480.1"/>
    </source>
</evidence>
<keyword evidence="2" id="KW-1185">Reference proteome</keyword>
<reference evidence="1 2" key="1">
    <citation type="journal article" date="2022" name="Mar. Drugs">
        <title>Bioassay-Guided Fractionation Leads to the Detection of Cholic Acid Generated by the Rare Thalassomonas sp.</title>
        <authorList>
            <person name="Pheiffer F."/>
            <person name="Schneider Y.K."/>
            <person name="Hansen E.H."/>
            <person name="Andersen J.H."/>
            <person name="Isaksson J."/>
            <person name="Busche T."/>
            <person name="R C."/>
            <person name="Kalinowski J."/>
            <person name="Zyl L.V."/>
            <person name="Trindade M."/>
        </authorList>
    </citation>
    <scope>NUCLEOTIDE SEQUENCE [LARGE SCALE GENOMIC DNA]</scope>
    <source>
        <strain evidence="1 2">A5K-61T</strain>
    </source>
</reference>
<gene>
    <name evidence="1" type="ORF">H3N35_19765</name>
</gene>
<dbReference type="RefSeq" id="WP_274050518.1">
    <property type="nucleotide sequence ID" value="NZ_CP059693.1"/>
</dbReference>
<evidence type="ECO:0008006" key="3">
    <source>
        <dbReference type="Google" id="ProtNLM"/>
    </source>
</evidence>
<protein>
    <recommendedName>
        <fullName evidence="3">HEAT repeat domain-containing protein</fullName>
    </recommendedName>
</protein>
<evidence type="ECO:0000313" key="2">
    <source>
        <dbReference type="Proteomes" id="UP001215231"/>
    </source>
</evidence>
<proteinExistence type="predicted"/>
<organism evidence="1 2">
    <name type="scientific">Thalassomonas haliotis</name>
    <dbReference type="NCBI Taxonomy" id="485448"/>
    <lineage>
        <taxon>Bacteria</taxon>
        <taxon>Pseudomonadati</taxon>
        <taxon>Pseudomonadota</taxon>
        <taxon>Gammaproteobacteria</taxon>
        <taxon>Alteromonadales</taxon>
        <taxon>Colwelliaceae</taxon>
        <taxon>Thalassomonas</taxon>
    </lineage>
</organism>
<dbReference type="EMBL" id="CP059693">
    <property type="protein sequence ID" value="WDE10480.1"/>
    <property type="molecule type" value="Genomic_DNA"/>
</dbReference>
<name>A0ABY7VB64_9GAMM</name>
<accession>A0ABY7VB64</accession>
<sequence>MPDNKYVKSILKDIKLDKIDIEIVIEDIKKNKNIDDILFSIHQLIADELYLNDLSTLCGLIKGIDNRKSLPVLWKLILDDSTKNRRGSLLYAMEDMNPIEYLEQLIDLVLSDNFEVLSNSMAIIDNLEGYIDGDTLEKCILKIESALEKPMQEWRKEALILLIEEFEEE</sequence>
<dbReference type="Proteomes" id="UP001215231">
    <property type="component" value="Chromosome"/>
</dbReference>